<evidence type="ECO:0000313" key="1">
    <source>
        <dbReference type="EMBL" id="ADY34788.1"/>
    </source>
</evidence>
<proteinExistence type="predicted"/>
<sequence length="130" mass="14038">MNKKGFLLGFAVCLSVVAYGKADSNTGMEHIKDEGTHWENQDDRSLSLPFSIQVEGDVLLFGSDKEAEGVSILIQDAQGVTLWSEEGVPEERLETDPLAVGGLIDLSNGNGIEPACWFDCPSLQGCDFTD</sequence>
<accession>F0R5G4</accession>
<evidence type="ECO:0000313" key="2">
    <source>
        <dbReference type="Proteomes" id="UP000007486"/>
    </source>
</evidence>
<keyword evidence="2" id="KW-1185">Reference proteome</keyword>
<dbReference type="Proteomes" id="UP000007486">
    <property type="component" value="Chromosome"/>
</dbReference>
<dbReference type="STRING" id="667015.Bacsa_0176"/>
<dbReference type="OrthoDB" id="1100577at2"/>
<protein>
    <submittedName>
        <fullName evidence="1">Uncharacterized protein</fullName>
    </submittedName>
</protein>
<dbReference type="AlphaFoldDB" id="F0R5G4"/>
<dbReference type="RefSeq" id="WP_013616250.1">
    <property type="nucleotide sequence ID" value="NC_015164.1"/>
</dbReference>
<dbReference type="HOGENOM" id="CLU_1933841_0_0_10"/>
<organism evidence="1 2">
    <name type="scientific">Phocaeicola salanitronis (strain DSM 18170 / JCM 13657 / CCUG 60908 / BL78)</name>
    <name type="common">Bacteroides salanitronis</name>
    <dbReference type="NCBI Taxonomy" id="667015"/>
    <lineage>
        <taxon>Bacteria</taxon>
        <taxon>Pseudomonadati</taxon>
        <taxon>Bacteroidota</taxon>
        <taxon>Bacteroidia</taxon>
        <taxon>Bacteroidales</taxon>
        <taxon>Bacteroidaceae</taxon>
        <taxon>Phocaeicola</taxon>
    </lineage>
</organism>
<name>F0R5G4_PHOSB</name>
<gene>
    <name evidence="1" type="ordered locus">Bacsa_0176</name>
</gene>
<dbReference type="KEGG" id="bsa:Bacsa_0176"/>
<reference evidence="1 2" key="1">
    <citation type="journal article" date="2011" name="Stand. Genomic Sci.">
        <title>Complete genome sequence of Bacteroides salanitronis type strain (BL78).</title>
        <authorList>
            <person name="Gronow S."/>
            <person name="Held B."/>
            <person name="Lucas S."/>
            <person name="Lapidus A."/>
            <person name="Del Rio T.G."/>
            <person name="Nolan M."/>
            <person name="Tice H."/>
            <person name="Deshpande S."/>
            <person name="Cheng J.F."/>
            <person name="Pitluck S."/>
            <person name="Liolios K."/>
            <person name="Pagani I."/>
            <person name="Ivanova N."/>
            <person name="Mavromatis K."/>
            <person name="Pati A."/>
            <person name="Tapia R."/>
            <person name="Han C."/>
            <person name="Goodwin L."/>
            <person name="Chen A."/>
            <person name="Palaniappan K."/>
            <person name="Land M."/>
            <person name="Hauser L."/>
            <person name="Chang Y.J."/>
            <person name="Jeffries C.D."/>
            <person name="Brambilla E.M."/>
            <person name="Rohde M."/>
            <person name="Goker M."/>
            <person name="Detter J.C."/>
            <person name="Woyke T."/>
            <person name="Bristow J."/>
            <person name="Markowitz V."/>
            <person name="Hugenholtz P."/>
            <person name="Kyrpides N.C."/>
            <person name="Klenk H.P."/>
            <person name="Eisen J.A."/>
        </authorList>
    </citation>
    <scope>NUCLEOTIDE SEQUENCE [LARGE SCALE GENOMIC DNA]</scope>
    <source>
        <strain evidence="1 2">DSM 18170</strain>
    </source>
</reference>
<dbReference type="EMBL" id="CP002530">
    <property type="protein sequence ID" value="ADY34788.1"/>
    <property type="molecule type" value="Genomic_DNA"/>
</dbReference>